<dbReference type="Proteomes" id="UP001151760">
    <property type="component" value="Unassembled WGS sequence"/>
</dbReference>
<gene>
    <name evidence="2" type="ORF">Tco_1031268</name>
</gene>
<evidence type="ECO:0000313" key="3">
    <source>
        <dbReference type="Proteomes" id="UP001151760"/>
    </source>
</evidence>
<evidence type="ECO:0000313" key="2">
    <source>
        <dbReference type="EMBL" id="GJT71982.1"/>
    </source>
</evidence>
<feature type="transmembrane region" description="Helical" evidence="1">
    <location>
        <begin position="134"/>
        <end position="154"/>
    </location>
</feature>
<comment type="caution">
    <text evidence="2">The sequence shown here is derived from an EMBL/GenBank/DDBJ whole genome shotgun (WGS) entry which is preliminary data.</text>
</comment>
<accession>A0ABQ5GAI9</accession>
<sequence>MSLGAYNLSVKICERVPKFPKAELKLDKDVAVKPSCFLYECEVQLLILLTNGLLKFICSLRLGIPFVFACFPLLIVDLMIAFMSPSPDGAFLVMASLVTMPRVTLMSSLCTALLPNRTLYLDVDMTIWNGNMIVFVNGCVPTILLTLYEAIIFMMTTGSTDGMNVSHGVLRDGMRCQSSALSVMLSGSADSIMSLCHARSHYETYKIVFRVDEVILCVDVLDVSCVASISFSSRVNELWP</sequence>
<proteinExistence type="predicted"/>
<name>A0ABQ5GAI9_9ASTR</name>
<protein>
    <submittedName>
        <fullName evidence="2">Uncharacterized protein</fullName>
    </submittedName>
</protein>
<reference evidence="2" key="2">
    <citation type="submission" date="2022-01" db="EMBL/GenBank/DDBJ databases">
        <authorList>
            <person name="Yamashiro T."/>
            <person name="Shiraishi A."/>
            <person name="Satake H."/>
            <person name="Nakayama K."/>
        </authorList>
    </citation>
    <scope>NUCLEOTIDE SEQUENCE</scope>
</reference>
<keyword evidence="1" id="KW-0812">Transmembrane</keyword>
<keyword evidence="1" id="KW-1133">Transmembrane helix</keyword>
<keyword evidence="1" id="KW-0472">Membrane</keyword>
<evidence type="ECO:0000256" key="1">
    <source>
        <dbReference type="SAM" id="Phobius"/>
    </source>
</evidence>
<dbReference type="EMBL" id="BQNB010018215">
    <property type="protein sequence ID" value="GJT71982.1"/>
    <property type="molecule type" value="Genomic_DNA"/>
</dbReference>
<feature type="transmembrane region" description="Helical" evidence="1">
    <location>
        <begin position="90"/>
        <end position="114"/>
    </location>
</feature>
<reference evidence="2" key="1">
    <citation type="journal article" date="2022" name="Int. J. Mol. Sci.">
        <title>Draft Genome of Tanacetum Coccineum: Genomic Comparison of Closely Related Tanacetum-Family Plants.</title>
        <authorList>
            <person name="Yamashiro T."/>
            <person name="Shiraishi A."/>
            <person name="Nakayama K."/>
            <person name="Satake H."/>
        </authorList>
    </citation>
    <scope>NUCLEOTIDE SEQUENCE</scope>
</reference>
<organism evidence="2 3">
    <name type="scientific">Tanacetum coccineum</name>
    <dbReference type="NCBI Taxonomy" id="301880"/>
    <lineage>
        <taxon>Eukaryota</taxon>
        <taxon>Viridiplantae</taxon>
        <taxon>Streptophyta</taxon>
        <taxon>Embryophyta</taxon>
        <taxon>Tracheophyta</taxon>
        <taxon>Spermatophyta</taxon>
        <taxon>Magnoliopsida</taxon>
        <taxon>eudicotyledons</taxon>
        <taxon>Gunneridae</taxon>
        <taxon>Pentapetalae</taxon>
        <taxon>asterids</taxon>
        <taxon>campanulids</taxon>
        <taxon>Asterales</taxon>
        <taxon>Asteraceae</taxon>
        <taxon>Asteroideae</taxon>
        <taxon>Anthemideae</taxon>
        <taxon>Anthemidinae</taxon>
        <taxon>Tanacetum</taxon>
    </lineage>
</organism>
<feature type="transmembrane region" description="Helical" evidence="1">
    <location>
        <begin position="62"/>
        <end position="83"/>
    </location>
</feature>
<keyword evidence="3" id="KW-1185">Reference proteome</keyword>